<gene>
    <name evidence="5" type="ORF">FHR37_003982</name>
    <name evidence="6" type="ORF">SAMN05421678_111102</name>
</gene>
<feature type="region of interest" description="Disordered" evidence="2">
    <location>
        <begin position="348"/>
        <end position="370"/>
    </location>
</feature>
<dbReference type="Gene3D" id="3.30.360.10">
    <property type="entry name" value="Dihydrodipicolinate Reductase, domain 2"/>
    <property type="match status" value="1"/>
</dbReference>
<reference evidence="5 8" key="2">
    <citation type="submission" date="2020-07" db="EMBL/GenBank/DDBJ databases">
        <title>Sequencing the genomes of 1000 actinobacteria strains.</title>
        <authorList>
            <person name="Klenk H.-P."/>
        </authorList>
    </citation>
    <scope>NUCLEOTIDE SEQUENCE [LARGE SCALE GENOMIC DNA]</scope>
    <source>
        <strain evidence="5 8">DSM 45117</strain>
    </source>
</reference>
<dbReference type="SUPFAM" id="SSF55347">
    <property type="entry name" value="Glyceraldehyde-3-phosphate dehydrogenase-like, C-terminal domain"/>
    <property type="match status" value="1"/>
</dbReference>
<dbReference type="EMBL" id="FOOI01000011">
    <property type="protein sequence ID" value="SFH04877.1"/>
    <property type="molecule type" value="Genomic_DNA"/>
</dbReference>
<dbReference type="PANTHER" id="PTHR43818">
    <property type="entry name" value="BCDNA.GH03377"/>
    <property type="match status" value="1"/>
</dbReference>
<dbReference type="Proteomes" id="UP000199052">
    <property type="component" value="Unassembled WGS sequence"/>
</dbReference>
<name>A0A1I2WVX5_9ACTN</name>
<organism evidence="6 7">
    <name type="scientific">Actinopolymorpha cephalotaxi</name>
    <dbReference type="NCBI Taxonomy" id="504797"/>
    <lineage>
        <taxon>Bacteria</taxon>
        <taxon>Bacillati</taxon>
        <taxon>Actinomycetota</taxon>
        <taxon>Actinomycetes</taxon>
        <taxon>Propionibacteriales</taxon>
        <taxon>Actinopolymorphaceae</taxon>
        <taxon>Actinopolymorpha</taxon>
    </lineage>
</organism>
<proteinExistence type="predicted"/>
<dbReference type="Pfam" id="PF01408">
    <property type="entry name" value="GFO_IDH_MocA"/>
    <property type="match status" value="1"/>
</dbReference>
<sequence>MSRPGNVVNVGFVGCGSVMNGPYMSLARELRERGRIRTVAACDVDPERARATGERHDIPWVTTDPREIIDSPDVDAVLILTSMPEHGSLALAALEAGKHVLVEKPMAVTLDEAAKLVQVAKESPGHLVCAPAVILSPTYQDMWRHIARGDIGRVHLARARYGWAGPWWGKWFYRSGGGPLFDLGVYNVASLTGWFGPVQRVTAMAGTATPERVVDDELIKVEVEDNFQILLDFGDATFASITTGFSMQAYRGPAIEVYGSKGTVQMMGDDWAPAGYELWQNDAGAWKIHGDRNPRWPWTDGLRHLIDCIDNDVAPLITPEHAYHCLEVMIKAIDAGRDGQTRTVESTFTPPAFDLGDDRQDAHLVHAPER</sequence>
<dbReference type="InterPro" id="IPR055170">
    <property type="entry name" value="GFO_IDH_MocA-like_dom"/>
</dbReference>
<dbReference type="PROSITE" id="PS51257">
    <property type="entry name" value="PROKAR_LIPOPROTEIN"/>
    <property type="match status" value="1"/>
</dbReference>
<dbReference type="GO" id="GO:0016491">
    <property type="term" value="F:oxidoreductase activity"/>
    <property type="evidence" value="ECO:0007669"/>
    <property type="project" value="UniProtKB-KW"/>
</dbReference>
<dbReference type="EMBL" id="JACBZA010000001">
    <property type="protein sequence ID" value="NYH85131.1"/>
    <property type="molecule type" value="Genomic_DNA"/>
</dbReference>
<dbReference type="AlphaFoldDB" id="A0A1I2WVX5"/>
<dbReference type="SUPFAM" id="SSF51735">
    <property type="entry name" value="NAD(P)-binding Rossmann-fold domains"/>
    <property type="match status" value="1"/>
</dbReference>
<dbReference type="Pfam" id="PF22725">
    <property type="entry name" value="GFO_IDH_MocA_C3"/>
    <property type="match status" value="1"/>
</dbReference>
<evidence type="ECO:0000313" key="6">
    <source>
        <dbReference type="EMBL" id="SFH04877.1"/>
    </source>
</evidence>
<dbReference type="InterPro" id="IPR036291">
    <property type="entry name" value="NAD(P)-bd_dom_sf"/>
</dbReference>
<dbReference type="Gene3D" id="3.40.50.720">
    <property type="entry name" value="NAD(P)-binding Rossmann-like Domain"/>
    <property type="match status" value="1"/>
</dbReference>
<dbReference type="RefSeq" id="WP_092885294.1">
    <property type="nucleotide sequence ID" value="NZ_FOOI01000011.1"/>
</dbReference>
<dbReference type="Proteomes" id="UP000533017">
    <property type="component" value="Unassembled WGS sequence"/>
</dbReference>
<dbReference type="GO" id="GO:0000166">
    <property type="term" value="F:nucleotide binding"/>
    <property type="evidence" value="ECO:0007669"/>
    <property type="project" value="InterPro"/>
</dbReference>
<feature type="domain" description="Gfo/Idh/MocA-like oxidoreductase N-terminal" evidence="3">
    <location>
        <begin position="8"/>
        <end position="123"/>
    </location>
</feature>
<dbReference type="OrthoDB" id="9815825at2"/>
<evidence type="ECO:0000259" key="3">
    <source>
        <dbReference type="Pfam" id="PF01408"/>
    </source>
</evidence>
<evidence type="ECO:0000259" key="4">
    <source>
        <dbReference type="Pfam" id="PF22725"/>
    </source>
</evidence>
<keyword evidence="1" id="KW-0560">Oxidoreductase</keyword>
<feature type="compositionally biased region" description="Basic and acidic residues" evidence="2">
    <location>
        <begin position="356"/>
        <end position="370"/>
    </location>
</feature>
<dbReference type="PANTHER" id="PTHR43818:SF11">
    <property type="entry name" value="BCDNA.GH03377"/>
    <property type="match status" value="1"/>
</dbReference>
<protein>
    <submittedName>
        <fullName evidence="5 6">Dehydrogenase</fullName>
    </submittedName>
</protein>
<evidence type="ECO:0000313" key="7">
    <source>
        <dbReference type="Proteomes" id="UP000199052"/>
    </source>
</evidence>
<reference evidence="6 7" key="1">
    <citation type="submission" date="2016-10" db="EMBL/GenBank/DDBJ databases">
        <authorList>
            <person name="de Groot N.N."/>
        </authorList>
    </citation>
    <scope>NUCLEOTIDE SEQUENCE [LARGE SCALE GENOMIC DNA]</scope>
    <source>
        <strain evidence="6 7">CPCC 202808</strain>
    </source>
</reference>
<feature type="domain" description="GFO/IDH/MocA-like oxidoreductase" evidence="4">
    <location>
        <begin position="139"/>
        <end position="264"/>
    </location>
</feature>
<dbReference type="STRING" id="504797.SAMN05421678_111102"/>
<accession>A0A1I2WVX5</accession>
<dbReference type="InterPro" id="IPR000683">
    <property type="entry name" value="Gfo/Idh/MocA-like_OxRdtase_N"/>
</dbReference>
<evidence type="ECO:0000313" key="8">
    <source>
        <dbReference type="Proteomes" id="UP000533017"/>
    </source>
</evidence>
<dbReference type="InterPro" id="IPR050463">
    <property type="entry name" value="Gfo/Idh/MocA_oxidrdct_glycsds"/>
</dbReference>
<evidence type="ECO:0000256" key="2">
    <source>
        <dbReference type="SAM" id="MobiDB-lite"/>
    </source>
</evidence>
<evidence type="ECO:0000256" key="1">
    <source>
        <dbReference type="ARBA" id="ARBA00023002"/>
    </source>
</evidence>
<keyword evidence="8" id="KW-1185">Reference proteome</keyword>
<evidence type="ECO:0000313" key="5">
    <source>
        <dbReference type="EMBL" id="NYH85131.1"/>
    </source>
</evidence>